<protein>
    <recommendedName>
        <fullName evidence="3">Tetratricopeptide repeat protein</fullName>
    </recommendedName>
</protein>
<dbReference type="AlphaFoldDB" id="A0A370KXU9"/>
<keyword evidence="2" id="KW-1185">Reference proteome</keyword>
<evidence type="ECO:0008006" key="3">
    <source>
        <dbReference type="Google" id="ProtNLM"/>
    </source>
</evidence>
<dbReference type="Gene3D" id="1.25.40.10">
    <property type="entry name" value="Tetratricopeptide repeat domain"/>
    <property type="match status" value="1"/>
</dbReference>
<sequence length="582" mass="62873">MDNQTKAEALERLLAHPGFRVSQRNKNFLRFVVEESLAGRSSRIKAYTVAVEVFGRGTNFDGMLDPVVRIEAGRLRQALTSYYVEDGRADPIRISLPRGGYMPVFERVGGATVPAEAEQPAIPAETEAPDVVDEARPATASGIAQKHPPTKWPRHWKAVGLSTLAVLALVGFAAMRKMPDGRDILPPLVATAQVQPLSDNSSAIALARTLSQSLPAAISRFDGLTVVAARPDQTDQDLIGSLTAREPPSRRIYVVLASIGADSQGALARWQLTDGRNQSILWSGTAATSFARNTEASPEDDIAQTIANAIASRQGLLSSFAWKAIPVPPPPGYACVARARSYSTTLTDSLRKELTFCLERTVAQNPGDADAWALLGYVHADENRVRGAEPEAAKAALAKAESAAAKAEALAPYAALTQETASVVAFQAGDIPRFEAAGRKAMAINPGNPGSKIIFANRLFFAGKYDESIALLREAIPLRARPVATDQLTLILDLYRRSDYPAALAMVKGISMPNFYIYWLLLAAIQGELGESQAASEAVAQLLKLRPDYSAAMRSDFRNRRFQPDFIEHLAEGLRKAGMQIK</sequence>
<proteinExistence type="predicted"/>
<organism evidence="1 2">
    <name type="scientific">Bosea caraganae</name>
    <dbReference type="NCBI Taxonomy" id="2763117"/>
    <lineage>
        <taxon>Bacteria</taxon>
        <taxon>Pseudomonadati</taxon>
        <taxon>Pseudomonadota</taxon>
        <taxon>Alphaproteobacteria</taxon>
        <taxon>Hyphomicrobiales</taxon>
        <taxon>Boseaceae</taxon>
        <taxon>Bosea</taxon>
    </lineage>
</organism>
<evidence type="ECO:0000313" key="1">
    <source>
        <dbReference type="EMBL" id="RDJ19824.1"/>
    </source>
</evidence>
<dbReference type="Proteomes" id="UP000255207">
    <property type="component" value="Unassembled WGS sequence"/>
</dbReference>
<evidence type="ECO:0000313" key="2">
    <source>
        <dbReference type="Proteomes" id="UP000255207"/>
    </source>
</evidence>
<accession>A0A370KXU9</accession>
<dbReference type="OrthoDB" id="100177at2"/>
<reference evidence="2" key="1">
    <citation type="submission" date="2018-07" db="EMBL/GenBank/DDBJ databases">
        <authorList>
            <person name="Safronova V.I."/>
            <person name="Chirak E.R."/>
            <person name="Sazanova A.L."/>
        </authorList>
    </citation>
    <scope>NUCLEOTIDE SEQUENCE [LARGE SCALE GENOMIC DNA]</scope>
    <source>
        <strain evidence="2">RCAM04685</strain>
    </source>
</reference>
<dbReference type="EMBL" id="QQTP01000027">
    <property type="protein sequence ID" value="RDJ19824.1"/>
    <property type="molecule type" value="Genomic_DNA"/>
</dbReference>
<gene>
    <name evidence="1" type="ORF">DWE98_27815</name>
</gene>
<dbReference type="InterPro" id="IPR011990">
    <property type="entry name" value="TPR-like_helical_dom_sf"/>
</dbReference>
<dbReference type="RefSeq" id="WP_114832631.1">
    <property type="nucleotide sequence ID" value="NZ_QQTP01000027.1"/>
</dbReference>
<name>A0A370KXU9_9HYPH</name>
<dbReference type="SUPFAM" id="SSF48452">
    <property type="entry name" value="TPR-like"/>
    <property type="match status" value="1"/>
</dbReference>
<comment type="caution">
    <text evidence="1">The sequence shown here is derived from an EMBL/GenBank/DDBJ whole genome shotgun (WGS) entry which is preliminary data.</text>
</comment>